<dbReference type="InterPro" id="IPR016195">
    <property type="entry name" value="Pol/histidinol_Pase-like"/>
</dbReference>
<accession>A0ABT2ERX5</accession>
<dbReference type="PANTHER" id="PTHR42924:SF3">
    <property type="entry name" value="POLYMERASE_HISTIDINOL PHOSPHATASE N-TERMINAL DOMAIN-CONTAINING PROTEIN"/>
    <property type="match status" value="1"/>
</dbReference>
<dbReference type="RefSeq" id="WP_259100751.1">
    <property type="nucleotide sequence ID" value="NZ_CP130454.1"/>
</dbReference>
<dbReference type="Gene3D" id="3.20.20.140">
    <property type="entry name" value="Metal-dependent hydrolases"/>
    <property type="match status" value="1"/>
</dbReference>
<keyword evidence="4" id="KW-1185">Reference proteome</keyword>
<keyword evidence="1" id="KW-0812">Transmembrane</keyword>
<protein>
    <recommendedName>
        <fullName evidence="2">Polymerase/histidinol phosphatase N-terminal domain-containing protein</fullName>
    </recommendedName>
</protein>
<keyword evidence="1" id="KW-1133">Transmembrane helix</keyword>
<sequence>MGELAWFATTPEGEQLGKLAAQLVQVEWHRVPIWFAPIEPFRWLITLISAGYPHAKWLAVTYSLISLLAGFVTFLLLRARRWQRLAIATVASLNVMLTLSGGFVAVNWFESMMPFGMRWVVPEDAPFVLANLHTHTTQSNGFLTPEQAVLWHLRRGYKVVAITDSNTVKGGEIAKKFVESANLHSALRLPRLSLPLTVLVGEEFRGKTHLVMLNIRRDISPRDFDVPAAIKEAKRQGGVVIAAHPWSGRHSIHELLEWGVDGFEIVNGTVLGDEKLRALCRKHGLAVLGSLDFRSGYAPETATVLPVWANTPEKVAEALRKGICAVIYFPDQVSEGKFDPLRSWLDELGDLWQTGSIANLIGVAFWAFVASWLWKRRRKNEGNQKLVSCELSIESSVGGARKFVSICVIIIALFTVSASLGVWAMARDLKQGWFPPIPLVVSVWAIACFVNWLLWWRLIVAERS</sequence>
<dbReference type="EMBL" id="JANUCP010000006">
    <property type="protein sequence ID" value="MCS3920701.1"/>
    <property type="molecule type" value="Genomic_DNA"/>
</dbReference>
<evidence type="ECO:0000259" key="2">
    <source>
        <dbReference type="SMART" id="SM00481"/>
    </source>
</evidence>
<organism evidence="3 4">
    <name type="scientific">Candidatus Fervidibacter sacchari</name>
    <dbReference type="NCBI Taxonomy" id="1448929"/>
    <lineage>
        <taxon>Bacteria</taxon>
        <taxon>Candidatus Fervidibacterota</taxon>
        <taxon>Candidatus Fervidibacter</taxon>
    </lineage>
</organism>
<evidence type="ECO:0000256" key="1">
    <source>
        <dbReference type="SAM" id="Phobius"/>
    </source>
</evidence>
<feature type="transmembrane region" description="Helical" evidence="1">
    <location>
        <begin position="57"/>
        <end position="78"/>
    </location>
</feature>
<name>A0ABT2ERX5_9BACT</name>
<dbReference type="SUPFAM" id="SSF89550">
    <property type="entry name" value="PHP domain-like"/>
    <property type="match status" value="1"/>
</dbReference>
<feature type="domain" description="Polymerase/histidinol phosphatase N-terminal" evidence="2">
    <location>
        <begin position="130"/>
        <end position="208"/>
    </location>
</feature>
<comment type="caution">
    <text evidence="3">The sequence shown here is derived from an EMBL/GenBank/DDBJ whole genome shotgun (WGS) entry which is preliminary data.</text>
</comment>
<dbReference type="SMART" id="SM00481">
    <property type="entry name" value="POLIIIAc"/>
    <property type="match status" value="1"/>
</dbReference>
<dbReference type="InterPro" id="IPR052018">
    <property type="entry name" value="PHP_domain"/>
</dbReference>
<reference evidence="3 4" key="1">
    <citation type="submission" date="2022-08" db="EMBL/GenBank/DDBJ databases">
        <title>Bacterial and archaeal communities from various locations to study Microbial Dark Matter (Phase II).</title>
        <authorList>
            <person name="Stepanauskas R."/>
        </authorList>
    </citation>
    <scope>NUCLEOTIDE SEQUENCE [LARGE SCALE GENOMIC DNA]</scope>
    <source>
        <strain evidence="3 4">PD1</strain>
    </source>
</reference>
<gene>
    <name evidence="3" type="ORF">M2350_003136</name>
</gene>
<feature type="transmembrane region" description="Helical" evidence="1">
    <location>
        <begin position="85"/>
        <end position="109"/>
    </location>
</feature>
<feature type="transmembrane region" description="Helical" evidence="1">
    <location>
        <begin position="403"/>
        <end position="425"/>
    </location>
</feature>
<keyword evidence="1" id="KW-0472">Membrane</keyword>
<dbReference type="Proteomes" id="UP001204798">
    <property type="component" value="Unassembled WGS sequence"/>
</dbReference>
<feature type="transmembrane region" description="Helical" evidence="1">
    <location>
        <begin position="351"/>
        <end position="374"/>
    </location>
</feature>
<proteinExistence type="predicted"/>
<feature type="transmembrane region" description="Helical" evidence="1">
    <location>
        <begin position="437"/>
        <end position="456"/>
    </location>
</feature>
<dbReference type="InterPro" id="IPR003141">
    <property type="entry name" value="Pol/His_phosphatase_N"/>
</dbReference>
<evidence type="ECO:0000313" key="3">
    <source>
        <dbReference type="EMBL" id="MCS3920701.1"/>
    </source>
</evidence>
<dbReference type="PANTHER" id="PTHR42924">
    <property type="entry name" value="EXONUCLEASE"/>
    <property type="match status" value="1"/>
</dbReference>
<evidence type="ECO:0000313" key="4">
    <source>
        <dbReference type="Proteomes" id="UP001204798"/>
    </source>
</evidence>